<dbReference type="SUPFAM" id="SSF111369">
    <property type="entry name" value="HlyD-like secretion proteins"/>
    <property type="match status" value="1"/>
</dbReference>
<dbReference type="GO" id="GO:1990195">
    <property type="term" value="C:macrolide transmembrane transporter complex"/>
    <property type="evidence" value="ECO:0007669"/>
    <property type="project" value="InterPro"/>
</dbReference>
<evidence type="ECO:0000256" key="5">
    <source>
        <dbReference type="SAM" id="Phobius"/>
    </source>
</evidence>
<dbReference type="InterPro" id="IPR030190">
    <property type="entry name" value="MacA_alpha-hairpin_sf"/>
</dbReference>
<dbReference type="GO" id="GO:0022857">
    <property type="term" value="F:transmembrane transporter activity"/>
    <property type="evidence" value="ECO:0007669"/>
    <property type="project" value="InterPro"/>
</dbReference>
<evidence type="ECO:0000313" key="8">
    <source>
        <dbReference type="EMBL" id="PPK60463.1"/>
    </source>
</evidence>
<dbReference type="GO" id="GO:1990961">
    <property type="term" value="P:xenobiotic detoxification by transmembrane export across the plasma membrane"/>
    <property type="evidence" value="ECO:0007669"/>
    <property type="project" value="InterPro"/>
</dbReference>
<evidence type="ECO:0000256" key="2">
    <source>
        <dbReference type="ARBA" id="ARBA00009477"/>
    </source>
</evidence>
<evidence type="ECO:0000256" key="1">
    <source>
        <dbReference type="ARBA" id="ARBA00004196"/>
    </source>
</evidence>
<dbReference type="NCBIfam" id="TIGR01730">
    <property type="entry name" value="RND_mfp"/>
    <property type="match status" value="1"/>
</dbReference>
<comment type="similarity">
    <text evidence="2">Belongs to the membrane fusion protein (MFP) (TC 8.A.1) family.</text>
</comment>
<keyword evidence="3 4" id="KW-0175">Coiled coil</keyword>
<feature type="transmembrane region" description="Helical" evidence="5">
    <location>
        <begin position="23"/>
        <end position="42"/>
    </location>
</feature>
<keyword evidence="5" id="KW-0812">Transmembrane</keyword>
<reference evidence="8 9" key="1">
    <citation type="submission" date="2018-02" db="EMBL/GenBank/DDBJ databases">
        <title>Subsurface microbial communities from deep shales in Ohio and West Virginia, USA.</title>
        <authorList>
            <person name="Wrighton K."/>
        </authorList>
    </citation>
    <scope>NUCLEOTIDE SEQUENCE [LARGE SCALE GENOMIC DNA]</scope>
    <source>
        <strain evidence="8 9">MARC-MIP3H16</strain>
    </source>
</reference>
<comment type="caution">
    <text evidence="8">The sequence shown here is derived from an EMBL/GenBank/DDBJ whole genome shotgun (WGS) entry which is preliminary data.</text>
</comment>
<protein>
    <submittedName>
        <fullName evidence="8">HlyD family secretion protein</fullName>
    </submittedName>
</protein>
<dbReference type="InterPro" id="IPR050465">
    <property type="entry name" value="UPF0194_transport"/>
</dbReference>
<accession>A0AB36ZY39</accession>
<dbReference type="AlphaFoldDB" id="A0AB36ZY39"/>
<feature type="coiled-coil region" evidence="4">
    <location>
        <begin position="180"/>
        <end position="207"/>
    </location>
</feature>
<gene>
    <name evidence="8" type="ORF">B0F89_12122</name>
</gene>
<dbReference type="EMBL" id="PTIW01000021">
    <property type="protein sequence ID" value="PPK60463.1"/>
    <property type="molecule type" value="Genomic_DNA"/>
</dbReference>
<organism evidence="8 9">
    <name type="scientific">Malaciobacter marinus</name>
    <dbReference type="NCBI Taxonomy" id="505249"/>
    <lineage>
        <taxon>Bacteria</taxon>
        <taxon>Pseudomonadati</taxon>
        <taxon>Campylobacterota</taxon>
        <taxon>Epsilonproteobacteria</taxon>
        <taxon>Campylobacterales</taxon>
        <taxon>Arcobacteraceae</taxon>
        <taxon>Malaciobacter</taxon>
    </lineage>
</organism>
<dbReference type="Pfam" id="PF25990">
    <property type="entry name" value="Beta-barrel_YknX"/>
    <property type="match status" value="1"/>
</dbReference>
<dbReference type="Gene3D" id="6.10.140.1990">
    <property type="match status" value="1"/>
</dbReference>
<dbReference type="PANTHER" id="PTHR32347:SF14">
    <property type="entry name" value="EFFLUX SYSTEM COMPONENT YKNX-RELATED"/>
    <property type="match status" value="1"/>
</dbReference>
<evidence type="ECO:0000256" key="3">
    <source>
        <dbReference type="ARBA" id="ARBA00023054"/>
    </source>
</evidence>
<evidence type="ECO:0000259" key="7">
    <source>
        <dbReference type="Pfam" id="PF25990"/>
    </source>
</evidence>
<dbReference type="InterPro" id="IPR058636">
    <property type="entry name" value="Beta-barrel_YknX"/>
</dbReference>
<feature type="domain" description="YknX-like beta-barrel" evidence="7">
    <location>
        <begin position="249"/>
        <end position="319"/>
    </location>
</feature>
<dbReference type="GO" id="GO:0019898">
    <property type="term" value="C:extrinsic component of membrane"/>
    <property type="evidence" value="ECO:0007669"/>
    <property type="project" value="InterPro"/>
</dbReference>
<dbReference type="Gene3D" id="2.40.30.170">
    <property type="match status" value="1"/>
</dbReference>
<dbReference type="GO" id="GO:0030313">
    <property type="term" value="C:cell envelope"/>
    <property type="evidence" value="ECO:0007669"/>
    <property type="project" value="UniProtKB-SubCell"/>
</dbReference>
<keyword evidence="5" id="KW-0472">Membrane</keyword>
<dbReference type="PANTHER" id="PTHR32347">
    <property type="entry name" value="EFFLUX SYSTEM COMPONENT YKNX-RELATED"/>
    <property type="match status" value="1"/>
</dbReference>
<evidence type="ECO:0000256" key="4">
    <source>
        <dbReference type="SAM" id="Coils"/>
    </source>
</evidence>
<dbReference type="InterPro" id="IPR006143">
    <property type="entry name" value="RND_pump_MFP"/>
</dbReference>
<dbReference type="Pfam" id="PF25917">
    <property type="entry name" value="BSH_RND"/>
    <property type="match status" value="1"/>
</dbReference>
<sequence>MDSTLQEQLNAHSKSNSSKKKNIYLITIVIILLAISYYFFILKNDNKNQEISYITQKIKKGDLQISVMATGNLNPTNSVDIGIEVSGTIKEIYVDFNDKVKVGQILAKLDTTKLKSHVDSSKASLAISKANLKESEVNVKNKKLNYERMLKMFEQSKGKYPSKNDLDDSMFSYESSKASYEAAKAKVMQAEYNLKTDQENLDKAEVKSSIDGIVLNKAVEVGQTVAASMSTPTLFTLAKDLSKMDLIVSIDEADVANIKEGLDVTFTVDAYPKEIFKGKIKQVRFNPVEESGVVTYETVALVNNAKLLLRPGMTASAEIITTELKDKLLVPNSALRFEPTDIEQVKKKSMSFTGPFRRDRKSKKSKELAGLSYKTVYILENNKLKKLRVKVLQTDGRFTSIESNLLKVDDEVVISQKSI</sequence>
<comment type="subcellular location">
    <subcellularLocation>
        <location evidence="1">Cell envelope</location>
    </subcellularLocation>
</comment>
<feature type="domain" description="Multidrug resistance protein MdtA-like barrel-sandwich hybrid" evidence="6">
    <location>
        <begin position="77"/>
        <end position="234"/>
    </location>
</feature>
<evidence type="ECO:0000259" key="6">
    <source>
        <dbReference type="Pfam" id="PF25917"/>
    </source>
</evidence>
<keyword evidence="5" id="KW-1133">Transmembrane helix</keyword>
<dbReference type="Proteomes" id="UP000239861">
    <property type="component" value="Unassembled WGS sequence"/>
</dbReference>
<dbReference type="InterPro" id="IPR058625">
    <property type="entry name" value="MdtA-like_BSH"/>
</dbReference>
<proteinExistence type="inferred from homology"/>
<dbReference type="RefSeq" id="WP_079579216.1">
    <property type="nucleotide sequence ID" value="NZ_FUYO01000024.1"/>
</dbReference>
<evidence type="ECO:0000313" key="9">
    <source>
        <dbReference type="Proteomes" id="UP000239861"/>
    </source>
</evidence>
<dbReference type="Gene3D" id="2.40.50.100">
    <property type="match status" value="1"/>
</dbReference>
<name>A0AB36ZY39_9BACT</name>